<feature type="region of interest" description="Disordered" evidence="1">
    <location>
        <begin position="449"/>
        <end position="474"/>
    </location>
</feature>
<dbReference type="EMBL" id="OX465080">
    <property type="protein sequence ID" value="CAI9283126.1"/>
    <property type="molecule type" value="Genomic_DNA"/>
</dbReference>
<dbReference type="Proteomes" id="UP001177003">
    <property type="component" value="Chromosome 4"/>
</dbReference>
<reference evidence="2" key="1">
    <citation type="submission" date="2023-04" db="EMBL/GenBank/DDBJ databases">
        <authorList>
            <person name="Vijverberg K."/>
            <person name="Xiong W."/>
            <person name="Schranz E."/>
        </authorList>
    </citation>
    <scope>NUCLEOTIDE SEQUENCE</scope>
</reference>
<feature type="compositionally biased region" description="Gly residues" evidence="1">
    <location>
        <begin position="463"/>
        <end position="472"/>
    </location>
</feature>
<protein>
    <submittedName>
        <fullName evidence="2">Uncharacterized protein</fullName>
    </submittedName>
</protein>
<evidence type="ECO:0000313" key="2">
    <source>
        <dbReference type="EMBL" id="CAI9283126.1"/>
    </source>
</evidence>
<keyword evidence="3" id="KW-1185">Reference proteome</keyword>
<accession>A0AA35YZV3</accession>
<proteinExistence type="predicted"/>
<name>A0AA35YZV3_LACSI</name>
<organism evidence="2 3">
    <name type="scientific">Lactuca saligna</name>
    <name type="common">Willowleaf lettuce</name>
    <dbReference type="NCBI Taxonomy" id="75948"/>
    <lineage>
        <taxon>Eukaryota</taxon>
        <taxon>Viridiplantae</taxon>
        <taxon>Streptophyta</taxon>
        <taxon>Embryophyta</taxon>
        <taxon>Tracheophyta</taxon>
        <taxon>Spermatophyta</taxon>
        <taxon>Magnoliopsida</taxon>
        <taxon>eudicotyledons</taxon>
        <taxon>Gunneridae</taxon>
        <taxon>Pentapetalae</taxon>
        <taxon>asterids</taxon>
        <taxon>campanulids</taxon>
        <taxon>Asterales</taxon>
        <taxon>Asteraceae</taxon>
        <taxon>Cichorioideae</taxon>
        <taxon>Cichorieae</taxon>
        <taxon>Lactucinae</taxon>
        <taxon>Lactuca</taxon>
    </lineage>
</organism>
<gene>
    <name evidence="2" type="ORF">LSALG_LOCUS22735</name>
</gene>
<sequence>MLMSGKQFKILNRKVNSLLQLQADVGGKNSVSALDVDVMLQDQEHQILDKLNHMEEPTDLRIKFQLNSFNTAIRDLKETAKSHHILFVKDMETVCENINLKVQELKEDMTKDIVALDHNYFTLHNKVDIIVGAMAKEVELYTSLGLKLDSKSEVDASSFGSVETLLQFLIPLFHHLYTLFLIPLKNFRFLILLLFVNIIQQPITTLFRSQSIEEPQFVNDDDMDGGGFMGSFSEIQFNSEYENIPDHMLMSGKQFKILNRKVNSLLQLQANVGGKNLVSALDVDVMLQDQEHQMLDKLNHMEEPADLRVKSQLISFNTAIPELKETAKSLHILFVKDVETVRENINLKVQELKEYMMKDIAALDHNYSTLHNKVDIIAGVVAKEVELYTSLGLKLDSKSEVDASSFGSVETLLEELKDIVSKVNNSKRIGSTCEICKFYANKCPTCKHNGARGERRNVSNGSGSKGKGGSGNVVGDARVVGRVLTTQIPTSLPKTPIVTSSTIATTRPITKGIVIRTAGGESSSSKPNPS</sequence>
<dbReference type="AlphaFoldDB" id="A0AA35YZV3"/>
<evidence type="ECO:0000313" key="3">
    <source>
        <dbReference type="Proteomes" id="UP001177003"/>
    </source>
</evidence>
<evidence type="ECO:0000256" key="1">
    <source>
        <dbReference type="SAM" id="MobiDB-lite"/>
    </source>
</evidence>